<feature type="compositionally biased region" description="Polar residues" evidence="4">
    <location>
        <begin position="68"/>
        <end position="82"/>
    </location>
</feature>
<dbReference type="SUPFAM" id="SSF48403">
    <property type="entry name" value="Ankyrin repeat"/>
    <property type="match status" value="1"/>
</dbReference>
<sequence>MTALHWACYANKPHIVRILLEHGADIQVRDAKRHTALDIATAKKRTEIRELLLQHSAGMENRNGDALRSSSVITRTQCQRQR</sequence>
<evidence type="ECO:0000256" key="3">
    <source>
        <dbReference type="PROSITE-ProRule" id="PRU00023"/>
    </source>
</evidence>
<protein>
    <submittedName>
        <fullName evidence="5">Uncharacterized protein</fullName>
    </submittedName>
</protein>
<proteinExistence type="predicted"/>
<dbReference type="SMART" id="SM00248">
    <property type="entry name" value="ANK"/>
    <property type="match status" value="2"/>
</dbReference>
<feature type="repeat" description="ANK" evidence="3">
    <location>
        <begin position="1"/>
        <end position="31"/>
    </location>
</feature>
<dbReference type="Proteomes" id="UP001221757">
    <property type="component" value="Unassembled WGS sequence"/>
</dbReference>
<dbReference type="InterPro" id="IPR002110">
    <property type="entry name" value="Ankyrin_rpt"/>
</dbReference>
<keyword evidence="1" id="KW-0677">Repeat</keyword>
<reference evidence="5" key="1">
    <citation type="submission" date="2023-03" db="EMBL/GenBank/DDBJ databases">
        <title>Massive genome expansion in bonnet fungi (Mycena s.s.) driven by repeated elements and novel gene families across ecological guilds.</title>
        <authorList>
            <consortium name="Lawrence Berkeley National Laboratory"/>
            <person name="Harder C.B."/>
            <person name="Miyauchi S."/>
            <person name="Viragh M."/>
            <person name="Kuo A."/>
            <person name="Thoen E."/>
            <person name="Andreopoulos B."/>
            <person name="Lu D."/>
            <person name="Skrede I."/>
            <person name="Drula E."/>
            <person name="Henrissat B."/>
            <person name="Morin E."/>
            <person name="Kohler A."/>
            <person name="Barry K."/>
            <person name="LaButti K."/>
            <person name="Morin E."/>
            <person name="Salamov A."/>
            <person name="Lipzen A."/>
            <person name="Mereny Z."/>
            <person name="Hegedus B."/>
            <person name="Baldrian P."/>
            <person name="Stursova M."/>
            <person name="Weitz H."/>
            <person name="Taylor A."/>
            <person name="Grigoriev I.V."/>
            <person name="Nagy L.G."/>
            <person name="Martin F."/>
            <person name="Kauserud H."/>
        </authorList>
    </citation>
    <scope>NUCLEOTIDE SEQUENCE</scope>
    <source>
        <strain evidence="5">CBHHK067</strain>
    </source>
</reference>
<gene>
    <name evidence="5" type="ORF">B0H17DRAFT_1062784</name>
</gene>
<dbReference type="PANTHER" id="PTHR24198">
    <property type="entry name" value="ANKYRIN REPEAT AND PROTEIN KINASE DOMAIN-CONTAINING PROTEIN"/>
    <property type="match status" value="1"/>
</dbReference>
<dbReference type="Gene3D" id="1.25.40.20">
    <property type="entry name" value="Ankyrin repeat-containing domain"/>
    <property type="match status" value="1"/>
</dbReference>
<evidence type="ECO:0000313" key="5">
    <source>
        <dbReference type="EMBL" id="KAJ7691812.1"/>
    </source>
</evidence>
<dbReference type="EMBL" id="JARKIE010000056">
    <property type="protein sequence ID" value="KAJ7691812.1"/>
    <property type="molecule type" value="Genomic_DNA"/>
</dbReference>
<dbReference type="PROSITE" id="PS50088">
    <property type="entry name" value="ANK_REPEAT"/>
    <property type="match status" value="1"/>
</dbReference>
<dbReference type="InterPro" id="IPR036770">
    <property type="entry name" value="Ankyrin_rpt-contain_sf"/>
</dbReference>
<evidence type="ECO:0000256" key="2">
    <source>
        <dbReference type="ARBA" id="ARBA00023043"/>
    </source>
</evidence>
<name>A0AAD7DIP9_MYCRO</name>
<dbReference type="Pfam" id="PF12796">
    <property type="entry name" value="Ank_2"/>
    <property type="match status" value="1"/>
</dbReference>
<feature type="region of interest" description="Disordered" evidence="4">
    <location>
        <begin position="62"/>
        <end position="82"/>
    </location>
</feature>
<evidence type="ECO:0000313" key="6">
    <source>
        <dbReference type="Proteomes" id="UP001221757"/>
    </source>
</evidence>
<dbReference type="PROSITE" id="PS50297">
    <property type="entry name" value="ANK_REP_REGION"/>
    <property type="match status" value="1"/>
</dbReference>
<organism evidence="5 6">
    <name type="scientific">Mycena rosella</name>
    <name type="common">Pink bonnet</name>
    <name type="synonym">Agaricus rosellus</name>
    <dbReference type="NCBI Taxonomy" id="1033263"/>
    <lineage>
        <taxon>Eukaryota</taxon>
        <taxon>Fungi</taxon>
        <taxon>Dikarya</taxon>
        <taxon>Basidiomycota</taxon>
        <taxon>Agaricomycotina</taxon>
        <taxon>Agaricomycetes</taxon>
        <taxon>Agaricomycetidae</taxon>
        <taxon>Agaricales</taxon>
        <taxon>Marasmiineae</taxon>
        <taxon>Mycenaceae</taxon>
        <taxon>Mycena</taxon>
    </lineage>
</organism>
<dbReference type="AlphaFoldDB" id="A0AAD7DIP9"/>
<keyword evidence="6" id="KW-1185">Reference proteome</keyword>
<evidence type="ECO:0000256" key="1">
    <source>
        <dbReference type="ARBA" id="ARBA00022737"/>
    </source>
</evidence>
<comment type="caution">
    <text evidence="5">The sequence shown here is derived from an EMBL/GenBank/DDBJ whole genome shotgun (WGS) entry which is preliminary data.</text>
</comment>
<dbReference type="PANTHER" id="PTHR24198:SF165">
    <property type="entry name" value="ANKYRIN REPEAT-CONTAINING PROTEIN-RELATED"/>
    <property type="match status" value="1"/>
</dbReference>
<accession>A0AAD7DIP9</accession>
<keyword evidence="2 3" id="KW-0040">ANK repeat</keyword>
<evidence type="ECO:0000256" key="4">
    <source>
        <dbReference type="SAM" id="MobiDB-lite"/>
    </source>
</evidence>